<dbReference type="STRING" id="74557.A0A1V9ZHM5"/>
<evidence type="ECO:0000313" key="2">
    <source>
        <dbReference type="EMBL" id="OQR97401.1"/>
    </source>
</evidence>
<organism evidence="2 3">
    <name type="scientific">Thraustotheca clavata</name>
    <dbReference type="NCBI Taxonomy" id="74557"/>
    <lineage>
        <taxon>Eukaryota</taxon>
        <taxon>Sar</taxon>
        <taxon>Stramenopiles</taxon>
        <taxon>Oomycota</taxon>
        <taxon>Saprolegniomycetes</taxon>
        <taxon>Saprolegniales</taxon>
        <taxon>Achlyaceae</taxon>
        <taxon>Thraustotheca</taxon>
    </lineage>
</organism>
<gene>
    <name evidence="2" type="ORF">THRCLA_06989</name>
</gene>
<protein>
    <submittedName>
        <fullName evidence="2">Uncharacterized protein</fullName>
    </submittedName>
</protein>
<dbReference type="PANTHER" id="PTHR35796">
    <property type="entry name" value="HYPOTHETICAL CYTOSOLIC PROTEIN"/>
    <property type="match status" value="1"/>
</dbReference>
<dbReference type="EMBL" id="JNBS01001915">
    <property type="protein sequence ID" value="OQR97401.1"/>
    <property type="molecule type" value="Genomic_DNA"/>
</dbReference>
<reference evidence="2 3" key="1">
    <citation type="journal article" date="2014" name="Genome Biol. Evol.">
        <title>The secreted proteins of Achlya hypogyna and Thraustotheca clavata identify the ancestral oomycete secretome and reveal gene acquisitions by horizontal gene transfer.</title>
        <authorList>
            <person name="Misner I."/>
            <person name="Blouin N."/>
            <person name="Leonard G."/>
            <person name="Richards T.A."/>
            <person name="Lane C.E."/>
        </authorList>
    </citation>
    <scope>NUCLEOTIDE SEQUENCE [LARGE SCALE GENOMIC DNA]</scope>
    <source>
        <strain evidence="2 3">ATCC 34112</strain>
    </source>
</reference>
<evidence type="ECO:0000313" key="3">
    <source>
        <dbReference type="Proteomes" id="UP000243217"/>
    </source>
</evidence>
<name>A0A1V9ZHM5_9STRA</name>
<feature type="region of interest" description="Disordered" evidence="1">
    <location>
        <begin position="1"/>
        <end position="26"/>
    </location>
</feature>
<dbReference type="PANTHER" id="PTHR35796:SF3">
    <property type="entry name" value="BHLH DOMAIN-CONTAINING PROTEIN"/>
    <property type="match status" value="1"/>
</dbReference>
<dbReference type="Proteomes" id="UP000243217">
    <property type="component" value="Unassembled WGS sequence"/>
</dbReference>
<accession>A0A1V9ZHM5</accession>
<keyword evidence="3" id="KW-1185">Reference proteome</keyword>
<feature type="region of interest" description="Disordered" evidence="1">
    <location>
        <begin position="331"/>
        <end position="361"/>
    </location>
</feature>
<comment type="caution">
    <text evidence="2">The sequence shown here is derived from an EMBL/GenBank/DDBJ whole genome shotgun (WGS) entry which is preliminary data.</text>
</comment>
<sequence length="1345" mass="155234">MPPAPNPNDEKKAHSTAQQRYRKRQKRELEYLHEQVTQMSAHLSALKENHAWETQSTPHWKSVARAQKLASEKASRENARLKRAIEDQLQLAQMLTQLLSKRPRLASFPSIDMANWRLRRLPADATAREECFLAIMADAYDHVDTTLLQRGLLNALHGHRTFKVFPSHCGGSISIDIQYVHELPINFLAASSIFWDVWKDTNGQHIPGIFESNMLEKFGQDTVYMEQFDTFRGTKPYLRRLCGMKRYIEKSRVVIGMRTILEDELYPAPRGLYIGNDAATIVFERKSELVTIRRISLSGELPFEPPPQNPLEENPQNLICDFILHEVTRTGEDTPAVGKGSDDDSSSEGRKTTAQQRYRKRQREELDYLHKQVSQMTAHLDVLKSIRGMETDQSSYWEKKARAQKLGCQKASLENARLKRALEEQLQIAQTLDQLLVKRPKLAAFPTLDMVAWKARQLPMDSAGREASFRAIMADVYERVDTMLLQRGLFDAPHGHKVYRVTTNDTEDAIEIDVQAVHILETNFVTAAMHMWSLWSDPSHKALQNLFRSRVLEQYGDDLIYSEQYETMRETLPYLYRLCIMKRFVEEDRIVFTLRTILNDPKFPTPEGLYVGNDTVTYCHILFVIEHLNENQCIRRLSFRGELPIAPPAGSPLTANSQHLICNFILHEEWNEPTKAETSYLLDLLEGKCLNDAGKTTDEESTPETKVTAQQRYRRKQKEELDYLHEQVAQMAAHLDILKNIRGMEASQSSYWEKKARQQKLGCQKATLENMRLKRALEEQIKVAEALDQLLVKRPKLASFPTIESVDWRLRRLPKDPEGRHAMFNAIMTDAYERADTMLLQQGLFDAPDGHKHFHVKTNAAEDAIEIDIQAVNMMPTDFNTAAARFWSIWSEPNHPSLQCLFHSRVLEQINDDMAYIKQIELLRGSIPYLFRLCVMKRFVEEDRVTFTARTIVEDPLNPPPEGLYIGNDIVTIMIERVSENQCLRRLRVSGQLPIAPPPGNDVWSLDAEPLLELFPAEDCTFETPQQRFRKRQKRELQYLQEQVELLSSHLNVLQNIRGLEANHSSFWEKKARIQILGSKKAVLENIRLKRAIEEQLKVARALNQLLVKRPKLAAFPTMDMVDWKLRRLPRERRLREECFHAIMDDCYERVDTMLMHSGVHDAPDGMRSLDVTSNNDVMSINVKAVKTIPEHFLSAGLRFWSLWNDTTNHLLQGTIQVKVLEYFGNDGVYMEQVESLGDSMPYLRRLGALKRYVEAERSVYVFRTILDDERYPPQPGLYIGNDALVLIIEHVSDTMACRRVCMTGELPIEPPPEGPLASNPRQLICDFTLREVKRTFEALEKLLD</sequence>
<dbReference type="OrthoDB" id="128190at2759"/>
<proteinExistence type="predicted"/>
<evidence type="ECO:0000256" key="1">
    <source>
        <dbReference type="SAM" id="MobiDB-lite"/>
    </source>
</evidence>